<protein>
    <submittedName>
        <fullName evidence="1">Uncharacterized protein</fullName>
    </submittedName>
</protein>
<accession>G2KPQ4</accession>
<dbReference type="RefSeq" id="WP_014103096.1">
    <property type="nucleotide sequence ID" value="NC_016026.1"/>
</dbReference>
<dbReference type="KEGG" id="mai:MICA_1557"/>
<name>G2KPQ4_MICAA</name>
<dbReference type="Gene3D" id="2.30.30.240">
    <property type="entry name" value="PRC-barrel domain"/>
    <property type="match status" value="2"/>
</dbReference>
<gene>
    <name evidence="1" type="ordered locus">MICA_1557</name>
</gene>
<dbReference type="Proteomes" id="UP000009286">
    <property type="component" value="Chromosome"/>
</dbReference>
<sequence>MRSLLFSIAFAVVTLIVLTLAFPAKPKAQEAPSPATSLFSSTTETSVMRINAHRGRAEEARYNNAQSIQNLLGQDVLDGRGQAVALVHDVIIVNGDDRNDNEAEFLILSDGTQFGMPGRMVALDYDDAVKSEPRRESLKRIDTSDSDDVVAFDYSFGPGMNDTRLLRLNEISVRNTIGTPIYGTQMDQVGMVADVTLKNGRADLIVFVPTPVMGMGIDPVALFYDQTLIISAADGHNAFQLSPEQNEALNSYRDALRTF</sequence>
<organism evidence="1 2">
    <name type="scientific">Micavibrio aeruginosavorus (strain ARL-13)</name>
    <dbReference type="NCBI Taxonomy" id="856793"/>
    <lineage>
        <taxon>Bacteria</taxon>
        <taxon>Pseudomonadati</taxon>
        <taxon>Bdellovibrionota</taxon>
        <taxon>Bdellovibrionia</taxon>
        <taxon>Bdellovibrionales</taxon>
        <taxon>Pseudobdellovibrionaceae</taxon>
        <taxon>Micavibrio</taxon>
    </lineage>
</organism>
<dbReference type="EMBL" id="CP002382">
    <property type="protein sequence ID" value="AEP09873.1"/>
    <property type="molecule type" value="Genomic_DNA"/>
</dbReference>
<evidence type="ECO:0000313" key="1">
    <source>
        <dbReference type="EMBL" id="AEP09873.1"/>
    </source>
</evidence>
<proteinExistence type="predicted"/>
<reference evidence="1 2" key="1">
    <citation type="journal article" date="2011" name="BMC Genomics">
        <title>Genomic insights into an obligate epibiotic bacterial predator: Micavibrio aeruginosavorus ARL-13.</title>
        <authorList>
            <person name="Wang Z."/>
            <person name="Kadouri D."/>
            <person name="Wu M."/>
        </authorList>
    </citation>
    <scope>NUCLEOTIDE SEQUENCE [LARGE SCALE GENOMIC DNA]</scope>
    <source>
        <strain evidence="1 2">ARL-13</strain>
    </source>
</reference>
<dbReference type="HOGENOM" id="CLU_1072879_0_0_5"/>
<dbReference type="OrthoDB" id="8021018at2"/>
<keyword evidence="2" id="KW-1185">Reference proteome</keyword>
<dbReference type="AlphaFoldDB" id="G2KPQ4"/>
<evidence type="ECO:0000313" key="2">
    <source>
        <dbReference type="Proteomes" id="UP000009286"/>
    </source>
</evidence>